<dbReference type="PANTHER" id="PTHR24346:SF30">
    <property type="entry name" value="MATERNAL EMBRYONIC LEUCINE ZIPPER KINASE"/>
    <property type="match status" value="1"/>
</dbReference>
<dbReference type="SUPFAM" id="SSF56112">
    <property type="entry name" value="Protein kinase-like (PK-like)"/>
    <property type="match status" value="1"/>
</dbReference>
<dbReference type="InterPro" id="IPR001245">
    <property type="entry name" value="Ser-Thr/Tyr_kinase_cat_dom"/>
</dbReference>
<dbReference type="InterPro" id="IPR011009">
    <property type="entry name" value="Kinase-like_dom_sf"/>
</dbReference>
<dbReference type="Gene3D" id="1.10.510.10">
    <property type="entry name" value="Transferase(Phosphotransferase) domain 1"/>
    <property type="match status" value="1"/>
</dbReference>
<gene>
    <name evidence="5" type="ORF">H109_08072</name>
</gene>
<keyword evidence="5" id="KW-0808">Transferase</keyword>
<dbReference type="GO" id="GO:0035556">
    <property type="term" value="P:intracellular signal transduction"/>
    <property type="evidence" value="ECO:0007669"/>
    <property type="project" value="TreeGrafter"/>
</dbReference>
<evidence type="ECO:0000256" key="2">
    <source>
        <dbReference type="ARBA" id="ARBA00022840"/>
    </source>
</evidence>
<dbReference type="OMA" id="QRCIHAT"/>
<organism evidence="5 6">
    <name type="scientific">Trichophyton interdigitale (strain MR816)</name>
    <dbReference type="NCBI Taxonomy" id="1215338"/>
    <lineage>
        <taxon>Eukaryota</taxon>
        <taxon>Fungi</taxon>
        <taxon>Dikarya</taxon>
        <taxon>Ascomycota</taxon>
        <taxon>Pezizomycotina</taxon>
        <taxon>Eurotiomycetes</taxon>
        <taxon>Eurotiomycetidae</taxon>
        <taxon>Onygenales</taxon>
        <taxon>Arthrodermataceae</taxon>
        <taxon>Trichophyton</taxon>
    </lineage>
</organism>
<dbReference type="GO" id="GO:0005524">
    <property type="term" value="F:ATP binding"/>
    <property type="evidence" value="ECO:0007669"/>
    <property type="project" value="UniProtKB-KW"/>
</dbReference>
<evidence type="ECO:0000259" key="4">
    <source>
        <dbReference type="PROSITE" id="PS50011"/>
    </source>
</evidence>
<dbReference type="PROSITE" id="PS50011">
    <property type="entry name" value="PROTEIN_KINASE_DOM"/>
    <property type="match status" value="1"/>
</dbReference>
<keyword evidence="2" id="KW-0067">ATP-binding</keyword>
<comment type="caution">
    <text evidence="5">The sequence shown here is derived from an EMBL/GenBank/DDBJ whole genome shotgun (WGS) entry which is preliminary data.</text>
</comment>
<dbReference type="HOGENOM" id="CLU_000288_31_1_1"/>
<dbReference type="EMBL" id="AOKY01000954">
    <property type="protein sequence ID" value="KDB19966.1"/>
    <property type="molecule type" value="Genomic_DNA"/>
</dbReference>
<evidence type="ECO:0000256" key="3">
    <source>
        <dbReference type="SAM" id="MobiDB-lite"/>
    </source>
</evidence>
<feature type="compositionally biased region" description="Basic and acidic residues" evidence="3">
    <location>
        <begin position="24"/>
        <end position="33"/>
    </location>
</feature>
<evidence type="ECO:0000313" key="6">
    <source>
        <dbReference type="Proteomes" id="UP000024533"/>
    </source>
</evidence>
<evidence type="ECO:0000256" key="1">
    <source>
        <dbReference type="ARBA" id="ARBA00022741"/>
    </source>
</evidence>
<keyword evidence="6" id="KW-1185">Reference proteome</keyword>
<dbReference type="SMART" id="SM00220">
    <property type="entry name" value="S_TKc"/>
    <property type="match status" value="1"/>
</dbReference>
<dbReference type="GO" id="GO:0004674">
    <property type="term" value="F:protein serine/threonine kinase activity"/>
    <property type="evidence" value="ECO:0007669"/>
    <property type="project" value="UniProtKB-KW"/>
</dbReference>
<keyword evidence="5" id="KW-0723">Serine/threonine-protein kinase</keyword>
<keyword evidence="1" id="KW-0547">Nucleotide-binding</keyword>
<proteinExistence type="predicted"/>
<dbReference type="InterPro" id="IPR000719">
    <property type="entry name" value="Prot_kinase_dom"/>
</dbReference>
<accession>A0A059IWE8</accession>
<keyword evidence="5" id="KW-0418">Kinase</keyword>
<dbReference type="AlphaFoldDB" id="A0A059IWE8"/>
<evidence type="ECO:0000313" key="5">
    <source>
        <dbReference type="EMBL" id="KDB19966.1"/>
    </source>
</evidence>
<reference evidence="5 6" key="1">
    <citation type="submission" date="2014-02" db="EMBL/GenBank/DDBJ databases">
        <title>The Genome Sequence of Trichophyton interdigitale MR816.</title>
        <authorList>
            <consortium name="The Broad Institute Genomics Platform"/>
            <person name="Cuomo C.A."/>
            <person name="White T.C."/>
            <person name="Graser Y."/>
            <person name="Martinez-Rossi N."/>
            <person name="Heitman J."/>
            <person name="Young S.K."/>
            <person name="Zeng Q."/>
            <person name="Gargeya S."/>
            <person name="Abouelleil A."/>
            <person name="Alvarado L."/>
            <person name="Chapman S.B."/>
            <person name="Gainer-Dewar J."/>
            <person name="Goldberg J."/>
            <person name="Griggs A."/>
            <person name="Gujja S."/>
            <person name="Hansen M."/>
            <person name="Howarth C."/>
            <person name="Imamovic A."/>
            <person name="Larimer J."/>
            <person name="Martinez D."/>
            <person name="Murphy C."/>
            <person name="Pearson M.D."/>
            <person name="Persinoti G."/>
            <person name="Poon T."/>
            <person name="Priest M."/>
            <person name="Roberts A.D."/>
            <person name="Saif S."/>
            <person name="Shea T.D."/>
            <person name="Sykes S.N."/>
            <person name="Wortman J."/>
            <person name="Nusbaum C."/>
            <person name="Birren B."/>
        </authorList>
    </citation>
    <scope>NUCLEOTIDE SEQUENCE [LARGE SCALE GENOMIC DNA]</scope>
    <source>
        <strain evidence="5 6">MR816</strain>
    </source>
</reference>
<dbReference type="OrthoDB" id="1668230at2759"/>
<dbReference type="Pfam" id="PF07714">
    <property type="entry name" value="PK_Tyr_Ser-Thr"/>
    <property type="match status" value="1"/>
</dbReference>
<feature type="region of interest" description="Disordered" evidence="3">
    <location>
        <begin position="24"/>
        <end position="48"/>
    </location>
</feature>
<dbReference type="Proteomes" id="UP000024533">
    <property type="component" value="Unassembled WGS sequence"/>
</dbReference>
<sequence length="389" mass="45103">MARRPLRIYNIPYFRNKVLELHQPHSPSKEHDSLNTLQHPHSSETPMIPIRRKHGVGCGAKAIIHKASETIVVKVPHSTALAADKNPISAEVKFYNRMFEEKGRCLDIVECFIALPNFIFLSYCCNDTVGRRFSNYQERELLPSGLHGRLMSVKQYEDPALIARWIQQLSSALAFVEKLGYTHNDQHLGNCLLDKNLNLKLCDFDRATTIGQFLESFIEPWAIKLTSGPLIDTYGLTSARTEQFAVGTFLYSMVYGHEPYEDIHLREDNPDELFRRFRNMEFPDLNRHEVFDELISACWHNVYPTMALLDYDFKRKTKDIASPANYEVINYAKEKHACVSMIRRGLLGPELALSYQPAWQRCIHATLGSLLYVWRRTVNFLGLFFHKWY</sequence>
<dbReference type="GO" id="GO:0005737">
    <property type="term" value="C:cytoplasm"/>
    <property type="evidence" value="ECO:0007669"/>
    <property type="project" value="TreeGrafter"/>
</dbReference>
<feature type="domain" description="Protein kinase" evidence="4">
    <location>
        <begin position="48"/>
        <end position="329"/>
    </location>
</feature>
<dbReference type="PANTHER" id="PTHR24346">
    <property type="entry name" value="MAP/MICROTUBULE AFFINITY-REGULATING KINASE"/>
    <property type="match status" value="1"/>
</dbReference>
<dbReference type="STRING" id="1215338.A0A059IWE8"/>
<protein>
    <submittedName>
        <fullName evidence="5">Serine/threonine protein kinase</fullName>
    </submittedName>
</protein>
<name>A0A059IWE8_TRIIM</name>
<feature type="compositionally biased region" description="Polar residues" evidence="3">
    <location>
        <begin position="34"/>
        <end position="45"/>
    </location>
</feature>